<protein>
    <submittedName>
        <fullName evidence="1">Uncharacterized protein</fullName>
    </submittedName>
</protein>
<reference evidence="1" key="2">
    <citation type="journal article" date="2015" name="Data Brief">
        <title>Shoot transcriptome of the giant reed, Arundo donax.</title>
        <authorList>
            <person name="Barrero R.A."/>
            <person name="Guerrero F.D."/>
            <person name="Moolhuijzen P."/>
            <person name="Goolsby J.A."/>
            <person name="Tidwell J."/>
            <person name="Bellgard S.E."/>
            <person name="Bellgard M.I."/>
        </authorList>
    </citation>
    <scope>NUCLEOTIDE SEQUENCE</scope>
    <source>
        <tissue evidence="1">Shoot tissue taken approximately 20 cm above the soil surface</tissue>
    </source>
</reference>
<proteinExistence type="predicted"/>
<evidence type="ECO:0000313" key="1">
    <source>
        <dbReference type="EMBL" id="JAE03949.1"/>
    </source>
</evidence>
<name>A0A0A9EY90_ARUDO</name>
<sequence>MFIFVKAVVDGYFWSSRRASGGDRKVVDSIGLLGDVCSKILFYHEKLHVTAEFVRM</sequence>
<dbReference type="AlphaFoldDB" id="A0A0A9EY90"/>
<reference evidence="1" key="1">
    <citation type="submission" date="2014-09" db="EMBL/GenBank/DDBJ databases">
        <authorList>
            <person name="Magalhaes I.L.F."/>
            <person name="Oliveira U."/>
            <person name="Santos F.R."/>
            <person name="Vidigal T.H.D.A."/>
            <person name="Brescovit A.D."/>
            <person name="Santos A.J."/>
        </authorList>
    </citation>
    <scope>NUCLEOTIDE SEQUENCE</scope>
    <source>
        <tissue evidence="1">Shoot tissue taken approximately 20 cm above the soil surface</tissue>
    </source>
</reference>
<organism evidence="1">
    <name type="scientific">Arundo donax</name>
    <name type="common">Giant reed</name>
    <name type="synonym">Donax arundinaceus</name>
    <dbReference type="NCBI Taxonomy" id="35708"/>
    <lineage>
        <taxon>Eukaryota</taxon>
        <taxon>Viridiplantae</taxon>
        <taxon>Streptophyta</taxon>
        <taxon>Embryophyta</taxon>
        <taxon>Tracheophyta</taxon>
        <taxon>Spermatophyta</taxon>
        <taxon>Magnoliopsida</taxon>
        <taxon>Liliopsida</taxon>
        <taxon>Poales</taxon>
        <taxon>Poaceae</taxon>
        <taxon>PACMAD clade</taxon>
        <taxon>Arundinoideae</taxon>
        <taxon>Arundineae</taxon>
        <taxon>Arundo</taxon>
    </lineage>
</organism>
<accession>A0A0A9EY90</accession>
<dbReference type="EMBL" id="GBRH01193947">
    <property type="protein sequence ID" value="JAE03949.1"/>
    <property type="molecule type" value="Transcribed_RNA"/>
</dbReference>